<dbReference type="Gene3D" id="3.20.20.140">
    <property type="entry name" value="Metal-dependent hydrolases"/>
    <property type="match status" value="1"/>
</dbReference>
<sequence>MDCDLSSEFYKASQIFGFDLQDLWTISENALEMSFLDKKSEDYRNLKSTLERRNLLG</sequence>
<name>A0A3P7M041_CYLGO</name>
<organism evidence="1 2">
    <name type="scientific">Cylicostephanus goldi</name>
    <name type="common">Nematode worm</name>
    <dbReference type="NCBI Taxonomy" id="71465"/>
    <lineage>
        <taxon>Eukaryota</taxon>
        <taxon>Metazoa</taxon>
        <taxon>Ecdysozoa</taxon>
        <taxon>Nematoda</taxon>
        <taxon>Chromadorea</taxon>
        <taxon>Rhabditida</taxon>
        <taxon>Rhabditina</taxon>
        <taxon>Rhabditomorpha</taxon>
        <taxon>Strongyloidea</taxon>
        <taxon>Strongylidae</taxon>
        <taxon>Cylicostephanus</taxon>
    </lineage>
</organism>
<accession>A0A3P7M041</accession>
<evidence type="ECO:0008006" key="3">
    <source>
        <dbReference type="Google" id="ProtNLM"/>
    </source>
</evidence>
<gene>
    <name evidence="1" type="ORF">CGOC_LOCUS9354</name>
</gene>
<dbReference type="EMBL" id="UYRV01106664">
    <property type="protein sequence ID" value="VDN22634.1"/>
    <property type="molecule type" value="Genomic_DNA"/>
</dbReference>
<keyword evidence="2" id="KW-1185">Reference proteome</keyword>
<dbReference type="Proteomes" id="UP000271889">
    <property type="component" value="Unassembled WGS sequence"/>
</dbReference>
<dbReference type="InterPro" id="IPR032466">
    <property type="entry name" value="Metal_Hydrolase"/>
</dbReference>
<evidence type="ECO:0000313" key="1">
    <source>
        <dbReference type="EMBL" id="VDN22634.1"/>
    </source>
</evidence>
<dbReference type="OrthoDB" id="272271at2759"/>
<evidence type="ECO:0000313" key="2">
    <source>
        <dbReference type="Proteomes" id="UP000271889"/>
    </source>
</evidence>
<proteinExistence type="predicted"/>
<dbReference type="SUPFAM" id="SSF51556">
    <property type="entry name" value="Metallo-dependent hydrolases"/>
    <property type="match status" value="1"/>
</dbReference>
<dbReference type="AlphaFoldDB" id="A0A3P7M041"/>
<protein>
    <recommendedName>
        <fullName evidence="3">Adenosine deaminase domain-containing protein</fullName>
    </recommendedName>
</protein>
<reference evidence="1 2" key="1">
    <citation type="submission" date="2018-11" db="EMBL/GenBank/DDBJ databases">
        <authorList>
            <consortium name="Pathogen Informatics"/>
        </authorList>
    </citation>
    <scope>NUCLEOTIDE SEQUENCE [LARGE SCALE GENOMIC DNA]</scope>
</reference>